<evidence type="ECO:0000313" key="2">
    <source>
        <dbReference type="EMBL" id="KIO20910.1"/>
    </source>
</evidence>
<organism evidence="2 3">
    <name type="scientific">Tulasnella calospora MUT 4182</name>
    <dbReference type="NCBI Taxonomy" id="1051891"/>
    <lineage>
        <taxon>Eukaryota</taxon>
        <taxon>Fungi</taxon>
        <taxon>Dikarya</taxon>
        <taxon>Basidiomycota</taxon>
        <taxon>Agaricomycotina</taxon>
        <taxon>Agaricomycetes</taxon>
        <taxon>Cantharellales</taxon>
        <taxon>Tulasnellaceae</taxon>
        <taxon>Tulasnella</taxon>
    </lineage>
</organism>
<feature type="region of interest" description="Disordered" evidence="1">
    <location>
        <begin position="387"/>
        <end position="408"/>
    </location>
</feature>
<feature type="compositionally biased region" description="Polar residues" evidence="1">
    <location>
        <begin position="245"/>
        <end position="257"/>
    </location>
</feature>
<sequence length="538" mass="59898">MTRLDGFQIPRTHGTYFTREGFATSHPQVQLGQTGVRLKLEIWRTTAGGETRDKVPTLSATYTLAQCPIAPGWFREPELVYPSLNRPDAFGSVPWQIQELAGILADASEELGKDANVIEPLELEIEKEGRLLLFAWGVHNPIEPELLRFNPEVTEESLIGSLKQGIPVRFLLVSLRDSWWYGTGADEDPGRAALLASPGLTLGLGVVVVELSILGQIGIEWSLHGAAPDPDPNAKLRPFHQWPHNLSDTKLTSSVESEPSERFARRSRDKAADDTRQDNATIAAGRKWRGITCPSSPQSILQRSDHHLVSRKGCIESSTYLLQSFRFPLSFESFAIHDPSQSPTNRKSLPQSSSTWCSPLKHLAQRIDIARRMSNAEIKFREIRLKNSGGAGSSRDKKPDPTRENDDENIAKVLQECIGPRLEKKIAQWQLLKYQRDARKLLNDFEKVLAERTGGRVANAYRSAMANVDERAQAEAPPSDVTWADVFITRHPSADPSIKAFIILELNPSRGGPNLLALIDELLLEAPLFPPDCHALKF</sequence>
<dbReference type="HOGENOM" id="CLU_506409_0_0_1"/>
<name>A0A0C3PZH2_9AGAM</name>
<feature type="compositionally biased region" description="Basic and acidic residues" evidence="1">
    <location>
        <begin position="394"/>
        <end position="404"/>
    </location>
</feature>
<feature type="compositionally biased region" description="Basic and acidic residues" evidence="1">
    <location>
        <begin position="259"/>
        <end position="277"/>
    </location>
</feature>
<reference evidence="3" key="2">
    <citation type="submission" date="2015-01" db="EMBL/GenBank/DDBJ databases">
        <title>Evolutionary Origins and Diversification of the Mycorrhizal Mutualists.</title>
        <authorList>
            <consortium name="DOE Joint Genome Institute"/>
            <consortium name="Mycorrhizal Genomics Consortium"/>
            <person name="Kohler A."/>
            <person name="Kuo A."/>
            <person name="Nagy L.G."/>
            <person name="Floudas D."/>
            <person name="Copeland A."/>
            <person name="Barry K.W."/>
            <person name="Cichocki N."/>
            <person name="Veneault-Fourrey C."/>
            <person name="LaButti K."/>
            <person name="Lindquist E.A."/>
            <person name="Lipzen A."/>
            <person name="Lundell T."/>
            <person name="Morin E."/>
            <person name="Murat C."/>
            <person name="Riley R."/>
            <person name="Ohm R."/>
            <person name="Sun H."/>
            <person name="Tunlid A."/>
            <person name="Henrissat B."/>
            <person name="Grigoriev I.V."/>
            <person name="Hibbett D.S."/>
            <person name="Martin F."/>
        </authorList>
    </citation>
    <scope>NUCLEOTIDE SEQUENCE [LARGE SCALE GENOMIC DNA]</scope>
    <source>
        <strain evidence="3">MUT 4182</strain>
    </source>
</reference>
<evidence type="ECO:0000256" key="1">
    <source>
        <dbReference type="SAM" id="MobiDB-lite"/>
    </source>
</evidence>
<feature type="region of interest" description="Disordered" evidence="1">
    <location>
        <begin position="245"/>
        <end position="290"/>
    </location>
</feature>
<accession>A0A0C3PZH2</accession>
<protein>
    <submittedName>
        <fullName evidence="2">Uncharacterized protein</fullName>
    </submittedName>
</protein>
<proteinExistence type="predicted"/>
<dbReference type="EMBL" id="KN823156">
    <property type="protein sequence ID" value="KIO20910.1"/>
    <property type="molecule type" value="Genomic_DNA"/>
</dbReference>
<evidence type="ECO:0000313" key="3">
    <source>
        <dbReference type="Proteomes" id="UP000054248"/>
    </source>
</evidence>
<dbReference type="AlphaFoldDB" id="A0A0C3PZH2"/>
<dbReference type="Proteomes" id="UP000054248">
    <property type="component" value="Unassembled WGS sequence"/>
</dbReference>
<reference evidence="2 3" key="1">
    <citation type="submission" date="2014-04" db="EMBL/GenBank/DDBJ databases">
        <authorList>
            <consortium name="DOE Joint Genome Institute"/>
            <person name="Kuo A."/>
            <person name="Girlanda M."/>
            <person name="Perotto S."/>
            <person name="Kohler A."/>
            <person name="Nagy L.G."/>
            <person name="Floudas D."/>
            <person name="Copeland A."/>
            <person name="Barry K.W."/>
            <person name="Cichocki N."/>
            <person name="Veneault-Fourrey C."/>
            <person name="LaButti K."/>
            <person name="Lindquist E.A."/>
            <person name="Lipzen A."/>
            <person name="Lundell T."/>
            <person name="Morin E."/>
            <person name="Murat C."/>
            <person name="Sun H."/>
            <person name="Tunlid A."/>
            <person name="Henrissat B."/>
            <person name="Grigoriev I.V."/>
            <person name="Hibbett D.S."/>
            <person name="Martin F."/>
            <person name="Nordberg H.P."/>
            <person name="Cantor M.N."/>
            <person name="Hua S.X."/>
        </authorList>
    </citation>
    <scope>NUCLEOTIDE SEQUENCE [LARGE SCALE GENOMIC DNA]</scope>
    <source>
        <strain evidence="2 3">MUT 4182</strain>
    </source>
</reference>
<keyword evidence="3" id="KW-1185">Reference proteome</keyword>
<gene>
    <name evidence="2" type="ORF">M407DRAFT_10664</name>
</gene>